<dbReference type="EMBL" id="CP139965">
    <property type="protein sequence ID" value="WQD76739.1"/>
    <property type="molecule type" value="Genomic_DNA"/>
</dbReference>
<dbReference type="InterPro" id="IPR011004">
    <property type="entry name" value="Trimer_LpxA-like_sf"/>
</dbReference>
<dbReference type="GO" id="GO:0016746">
    <property type="term" value="F:acyltransferase activity"/>
    <property type="evidence" value="ECO:0007669"/>
    <property type="project" value="UniProtKB-KW"/>
</dbReference>
<keyword evidence="1" id="KW-0012">Acyltransferase</keyword>
<dbReference type="EC" id="2.3.1.-" evidence="1"/>
<sequence>MLSALVNQALRRVRPGKALAPDLGALDMLLFLAEQCANLMRGTVLSLRSRRASPCFVGRRVRLRFARKIEIGRYAVIGDGAILSGLGRDGLHIGARANIGAYTRLVVGTDLARPGARIVIGEGCGIGEFSSVGGSGGVTIGRNTIIGQYFSAHPENHNFADPTRPIREQGTTRKPISIGEDCWFGARVTVLGGVTIGRGCVIAAGAVVTRDVPPYSIVAGIPGRVVGTRHGAQTHACA</sequence>
<dbReference type="InterPro" id="IPR051159">
    <property type="entry name" value="Hexapeptide_acetyltransf"/>
</dbReference>
<dbReference type="RefSeq" id="WP_157977778.1">
    <property type="nucleotide sequence ID" value="NZ_CP139965.1"/>
</dbReference>
<dbReference type="PANTHER" id="PTHR23416">
    <property type="entry name" value="SIALIC ACID SYNTHASE-RELATED"/>
    <property type="match status" value="1"/>
</dbReference>
<gene>
    <name evidence="1" type="ORF">U0042_22025</name>
</gene>
<keyword evidence="2" id="KW-1185">Reference proteome</keyword>
<accession>A0ABZ0WH99</accession>
<dbReference type="Proteomes" id="UP001325479">
    <property type="component" value="Chromosome"/>
</dbReference>
<dbReference type="Gene3D" id="2.160.10.10">
    <property type="entry name" value="Hexapeptide repeat proteins"/>
    <property type="match status" value="1"/>
</dbReference>
<evidence type="ECO:0000313" key="2">
    <source>
        <dbReference type="Proteomes" id="UP001325479"/>
    </source>
</evidence>
<dbReference type="Pfam" id="PF14602">
    <property type="entry name" value="Hexapep_2"/>
    <property type="match status" value="1"/>
</dbReference>
<dbReference type="PANTHER" id="PTHR23416:SF78">
    <property type="entry name" value="LIPOPOLYSACCHARIDE BIOSYNTHESIS O-ACETYL TRANSFERASE WBBJ-RELATED"/>
    <property type="match status" value="1"/>
</dbReference>
<proteinExistence type="predicted"/>
<dbReference type="CDD" id="cd04647">
    <property type="entry name" value="LbH_MAT_like"/>
    <property type="match status" value="1"/>
</dbReference>
<organism evidence="1 2">
    <name type="scientific">Paraburkholderia kururiensis</name>
    <dbReference type="NCBI Taxonomy" id="984307"/>
    <lineage>
        <taxon>Bacteria</taxon>
        <taxon>Pseudomonadati</taxon>
        <taxon>Pseudomonadota</taxon>
        <taxon>Betaproteobacteria</taxon>
        <taxon>Burkholderiales</taxon>
        <taxon>Burkholderiaceae</taxon>
        <taxon>Paraburkholderia</taxon>
    </lineage>
</organism>
<protein>
    <submittedName>
        <fullName evidence="1">Acyltransferase</fullName>
        <ecNumber evidence="1">2.3.1.-</ecNumber>
    </submittedName>
</protein>
<evidence type="ECO:0000313" key="1">
    <source>
        <dbReference type="EMBL" id="WQD76739.1"/>
    </source>
</evidence>
<name>A0ABZ0WH99_9BURK</name>
<dbReference type="InterPro" id="IPR001451">
    <property type="entry name" value="Hexapep"/>
</dbReference>
<keyword evidence="1" id="KW-0808">Transferase</keyword>
<dbReference type="SUPFAM" id="SSF51161">
    <property type="entry name" value="Trimeric LpxA-like enzymes"/>
    <property type="match status" value="2"/>
</dbReference>
<reference evidence="1 2" key="1">
    <citation type="submission" date="2023-12" db="EMBL/GenBank/DDBJ databases">
        <title>Genome sequencing and assembly of bacterial species from a model synthetic community.</title>
        <authorList>
            <person name="Hogle S.L."/>
        </authorList>
    </citation>
    <scope>NUCLEOTIDE SEQUENCE [LARGE SCALE GENOMIC DNA]</scope>
    <source>
        <strain evidence="1 2">HAMBI 2494</strain>
    </source>
</reference>